<dbReference type="SMART" id="SM00863">
    <property type="entry name" value="tRNA_SAD"/>
    <property type="match status" value="1"/>
</dbReference>
<dbReference type="PANTHER" id="PTHR43462:SF1">
    <property type="entry name" value="ALANYL-TRNA EDITING PROTEIN AARSD1"/>
    <property type="match status" value="1"/>
</dbReference>
<dbReference type="Gene3D" id="2.40.30.130">
    <property type="match status" value="1"/>
</dbReference>
<dbReference type="GO" id="GO:0004813">
    <property type="term" value="F:alanine-tRNA ligase activity"/>
    <property type="evidence" value="ECO:0007669"/>
    <property type="project" value="InterPro"/>
</dbReference>
<evidence type="ECO:0000256" key="2">
    <source>
        <dbReference type="ARBA" id="ARBA00004496"/>
    </source>
</evidence>
<dbReference type="EMBL" id="VTPC01000720">
    <property type="protein sequence ID" value="KAF2904635.1"/>
    <property type="molecule type" value="Genomic_DNA"/>
</dbReference>
<dbReference type="SUPFAM" id="SSF50447">
    <property type="entry name" value="Translation proteins"/>
    <property type="match status" value="1"/>
</dbReference>
<dbReference type="GO" id="GO:0006419">
    <property type="term" value="P:alanyl-tRNA aminoacylation"/>
    <property type="evidence" value="ECO:0007669"/>
    <property type="project" value="InterPro"/>
</dbReference>
<keyword evidence="11" id="KW-1185">Reference proteome</keyword>
<dbReference type="GO" id="GO:0005524">
    <property type="term" value="F:ATP binding"/>
    <property type="evidence" value="ECO:0007669"/>
    <property type="project" value="InterPro"/>
</dbReference>
<comment type="function">
    <text evidence="8">Functions in trans to edit the amino acid moiety from incorrectly charged tRNA(Ala).</text>
</comment>
<dbReference type="InterPro" id="IPR018165">
    <property type="entry name" value="Ala-tRNA-synth_IIc_core"/>
</dbReference>
<feature type="domain" description="Alanyl-transfer RNA synthetases family profile" evidence="9">
    <location>
        <begin position="1"/>
        <end position="227"/>
    </location>
</feature>
<evidence type="ECO:0000259" key="9">
    <source>
        <dbReference type="PROSITE" id="PS50860"/>
    </source>
</evidence>
<dbReference type="Gene3D" id="3.30.980.10">
    <property type="entry name" value="Threonyl-trna Synthetase, Chain A, domain 2"/>
    <property type="match status" value="1"/>
</dbReference>
<proteinExistence type="inferred from homology"/>
<name>A0A8K0GHC1_IGNLU</name>
<accession>A0A8K0GHC1</accession>
<evidence type="ECO:0000256" key="6">
    <source>
        <dbReference type="ARBA" id="ARBA00022833"/>
    </source>
</evidence>
<keyword evidence="4" id="KW-0963">Cytoplasm</keyword>
<comment type="subcellular location">
    <subcellularLocation>
        <location evidence="2">Cytoplasm</location>
    </subcellularLocation>
</comment>
<evidence type="ECO:0000313" key="11">
    <source>
        <dbReference type="Proteomes" id="UP000801492"/>
    </source>
</evidence>
<comment type="similarity">
    <text evidence="3">Belongs to the class-II aminoacyl-tRNA synthetase family. Alax-L subfamily.</text>
</comment>
<dbReference type="InterPro" id="IPR018163">
    <property type="entry name" value="Thr/Ala-tRNA-synth_IIc_edit"/>
</dbReference>
<dbReference type="Pfam" id="PF07973">
    <property type="entry name" value="tRNA_SAD"/>
    <property type="match status" value="1"/>
</dbReference>
<keyword evidence="6" id="KW-0862">Zinc</keyword>
<organism evidence="10 11">
    <name type="scientific">Ignelater luminosus</name>
    <name type="common">Cucubano</name>
    <name type="synonym">Pyrophorus luminosus</name>
    <dbReference type="NCBI Taxonomy" id="2038154"/>
    <lineage>
        <taxon>Eukaryota</taxon>
        <taxon>Metazoa</taxon>
        <taxon>Ecdysozoa</taxon>
        <taxon>Arthropoda</taxon>
        <taxon>Hexapoda</taxon>
        <taxon>Insecta</taxon>
        <taxon>Pterygota</taxon>
        <taxon>Neoptera</taxon>
        <taxon>Endopterygota</taxon>
        <taxon>Coleoptera</taxon>
        <taxon>Polyphaga</taxon>
        <taxon>Elateriformia</taxon>
        <taxon>Elateroidea</taxon>
        <taxon>Elateridae</taxon>
        <taxon>Agrypninae</taxon>
        <taxon>Pyrophorini</taxon>
        <taxon>Ignelater</taxon>
    </lineage>
</organism>
<dbReference type="OrthoDB" id="288942at2759"/>
<dbReference type="InterPro" id="IPR051335">
    <property type="entry name" value="Alanyl-tRNA_Editing_Enzymes"/>
</dbReference>
<evidence type="ECO:0000256" key="3">
    <source>
        <dbReference type="ARBA" id="ARBA00008429"/>
    </source>
</evidence>
<dbReference type="FunFam" id="2.40.30.130:FF:000003">
    <property type="entry name" value="alanyl-tRNA editing protein Aarsd1"/>
    <property type="match status" value="1"/>
</dbReference>
<evidence type="ECO:0000256" key="5">
    <source>
        <dbReference type="ARBA" id="ARBA00022723"/>
    </source>
</evidence>
<dbReference type="InterPro" id="IPR012947">
    <property type="entry name" value="tRNA_SAD"/>
</dbReference>
<dbReference type="GO" id="GO:0002196">
    <property type="term" value="F:Ser-tRNA(Ala) deacylase activity"/>
    <property type="evidence" value="ECO:0007669"/>
    <property type="project" value="TreeGrafter"/>
</dbReference>
<evidence type="ECO:0000256" key="7">
    <source>
        <dbReference type="ARBA" id="ARBA00022917"/>
    </source>
</evidence>
<evidence type="ECO:0000313" key="10">
    <source>
        <dbReference type="EMBL" id="KAF2904635.1"/>
    </source>
</evidence>
<comment type="cofactor">
    <cofactor evidence="1">
        <name>Zn(2+)</name>
        <dbReference type="ChEBI" id="CHEBI:29105"/>
    </cofactor>
</comment>
<dbReference type="GO" id="GO:0046872">
    <property type="term" value="F:metal ion binding"/>
    <property type="evidence" value="ECO:0007669"/>
    <property type="project" value="UniProtKB-KW"/>
</dbReference>
<keyword evidence="5" id="KW-0479">Metal-binding</keyword>
<protein>
    <recommendedName>
        <fullName evidence="9">Alanyl-transfer RNA synthetases family profile domain-containing protein</fullName>
    </recommendedName>
</protein>
<dbReference type="SUPFAM" id="SSF55186">
    <property type="entry name" value="ThrRS/AlaRS common domain"/>
    <property type="match status" value="1"/>
</dbReference>
<evidence type="ECO:0000256" key="1">
    <source>
        <dbReference type="ARBA" id="ARBA00001947"/>
    </source>
</evidence>
<dbReference type="GO" id="GO:0005737">
    <property type="term" value="C:cytoplasm"/>
    <property type="evidence" value="ECO:0007669"/>
    <property type="project" value="UniProtKB-SubCell"/>
</dbReference>
<dbReference type="PROSITE" id="PS50860">
    <property type="entry name" value="AA_TRNA_LIGASE_II_ALA"/>
    <property type="match status" value="1"/>
</dbReference>
<comment type="caution">
    <text evidence="10">The sequence shown here is derived from an EMBL/GenBank/DDBJ whole genome shotgun (WGS) entry which is preliminary data.</text>
</comment>
<gene>
    <name evidence="10" type="ORF">ILUMI_01541</name>
</gene>
<keyword evidence="7" id="KW-0648">Protein biosynthesis</keyword>
<dbReference type="FunFam" id="3.30.980.10:FF:000007">
    <property type="entry name" value="alanyl-tRNA editing protein Aarsd1"/>
    <property type="match status" value="1"/>
</dbReference>
<sequence>MVFMCQSDSFLKEYSSSVISCTESQFNALCEGKEATVNGYEVVLEDTILFPEGGGQPCDHGFLNESKVYQVKRQGDSAIHYVDKPLAVGEKVKQTIDWDRRFDHMQQHSGQHLITAIIDREFSFGTISWWLGEQASYIELDTPSFTSEQINKIENIANELIRENKKVSVQVFKTAEELNNVRARGLPKDHVGDVRVITIDGIESNMCCGTHVTSLSQLQVIKLLNVEKSKRKNKILLYFIVGNRVLRRLASCVQREERLTTLLKNNPSEHTQLVEKLQKNVKTLTKDFQHILKTVAVFEAEKYKSITPPPKYYVLHYKGDSSDFMNTFIREIGGPTETFFFLSVGEDKGAGSIMLYGNENAITDLKNKIVELLDGKGAGQGNKFTAKVNNLNNRAKVETLLKQYFQ</sequence>
<dbReference type="PANTHER" id="PTHR43462">
    <property type="entry name" value="ALANYL-TRNA EDITING PROTEIN"/>
    <property type="match status" value="1"/>
</dbReference>
<evidence type="ECO:0000256" key="8">
    <source>
        <dbReference type="ARBA" id="ARBA00053555"/>
    </source>
</evidence>
<dbReference type="Proteomes" id="UP000801492">
    <property type="component" value="Unassembled WGS sequence"/>
</dbReference>
<dbReference type="InterPro" id="IPR009000">
    <property type="entry name" value="Transl_B-barrel_sf"/>
</dbReference>
<reference evidence="10" key="1">
    <citation type="submission" date="2019-08" db="EMBL/GenBank/DDBJ databases">
        <title>The genome of the North American firefly Photinus pyralis.</title>
        <authorList>
            <consortium name="Photinus pyralis genome working group"/>
            <person name="Fallon T.R."/>
            <person name="Sander Lower S.E."/>
            <person name="Weng J.-K."/>
        </authorList>
    </citation>
    <scope>NUCLEOTIDE SEQUENCE</scope>
    <source>
        <strain evidence="10">TRF0915ILg1</strain>
        <tissue evidence="10">Whole body</tissue>
    </source>
</reference>
<dbReference type="AlphaFoldDB" id="A0A8K0GHC1"/>
<dbReference type="GO" id="GO:0003676">
    <property type="term" value="F:nucleic acid binding"/>
    <property type="evidence" value="ECO:0007669"/>
    <property type="project" value="InterPro"/>
</dbReference>
<evidence type="ECO:0000256" key="4">
    <source>
        <dbReference type="ARBA" id="ARBA00022490"/>
    </source>
</evidence>